<organism evidence="1 2">
    <name type="scientific">Rhodococcus rhodochrous J45</name>
    <dbReference type="NCBI Taxonomy" id="935266"/>
    <lineage>
        <taxon>Bacteria</taxon>
        <taxon>Bacillati</taxon>
        <taxon>Actinomycetota</taxon>
        <taxon>Actinomycetes</taxon>
        <taxon>Mycobacteriales</taxon>
        <taxon>Nocardiaceae</taxon>
        <taxon>Rhodococcus</taxon>
    </lineage>
</organism>
<dbReference type="AlphaFoldDB" id="A0A562EM58"/>
<gene>
    <name evidence="1" type="ORF">L618_001300000010</name>
</gene>
<dbReference type="Proteomes" id="UP000317573">
    <property type="component" value="Unassembled WGS sequence"/>
</dbReference>
<evidence type="ECO:0000313" key="1">
    <source>
        <dbReference type="EMBL" id="TWH23166.1"/>
    </source>
</evidence>
<dbReference type="Pfam" id="PF18306">
    <property type="entry name" value="LDcluster4"/>
    <property type="match status" value="1"/>
</dbReference>
<dbReference type="Gene3D" id="3.40.50.450">
    <property type="match status" value="1"/>
</dbReference>
<name>A0A562EM58_RHORH</name>
<feature type="non-terminal residue" evidence="1">
    <location>
        <position position="41"/>
    </location>
</feature>
<proteinExistence type="predicted"/>
<comment type="caution">
    <text evidence="1">The sequence shown here is derived from an EMBL/GenBank/DDBJ whole genome shotgun (WGS) entry which is preliminary data.</text>
</comment>
<reference evidence="1 2" key="1">
    <citation type="submission" date="2019-07" db="EMBL/GenBank/DDBJ databases">
        <title>Genome sequencing of lignin-degrading bacterial isolates.</title>
        <authorList>
            <person name="Gladden J."/>
        </authorList>
    </citation>
    <scope>NUCLEOTIDE SEQUENCE [LARGE SCALE GENOMIC DNA]</scope>
    <source>
        <strain evidence="1 2">J45</strain>
    </source>
</reference>
<dbReference type="SUPFAM" id="SSF102405">
    <property type="entry name" value="MCP/YpsA-like"/>
    <property type="match status" value="1"/>
</dbReference>
<sequence>MNAQRYVGVVGPGEATPEQRRLARQVGGLLAGRRAVVVTGG</sequence>
<protein>
    <submittedName>
        <fullName evidence="1">Uncharacterized protein</fullName>
    </submittedName>
</protein>
<evidence type="ECO:0000313" key="2">
    <source>
        <dbReference type="Proteomes" id="UP000317573"/>
    </source>
</evidence>
<dbReference type="EMBL" id="VLJT01000010">
    <property type="protein sequence ID" value="TWH23166.1"/>
    <property type="molecule type" value="Genomic_DNA"/>
</dbReference>
<dbReference type="InterPro" id="IPR041164">
    <property type="entry name" value="LDcluster4"/>
</dbReference>
<accession>A0A562EM58</accession>